<evidence type="ECO:0000256" key="4">
    <source>
        <dbReference type="ARBA" id="ARBA00022801"/>
    </source>
</evidence>
<dbReference type="AlphaFoldDB" id="A0A2K8NTV2"/>
<name>A0A2K8NTV2_9MOLU</name>
<dbReference type="InterPro" id="IPR057016">
    <property type="entry name" value="EndoS_F2-like_TIM-barrel"/>
</dbReference>
<organism evidence="8 9">
    <name type="scientific">Entomoplasma freundtii</name>
    <dbReference type="NCBI Taxonomy" id="74700"/>
    <lineage>
        <taxon>Bacteria</taxon>
        <taxon>Bacillati</taxon>
        <taxon>Mycoplasmatota</taxon>
        <taxon>Mollicutes</taxon>
        <taxon>Entomoplasmatales</taxon>
        <taxon>Entomoplasmataceae</taxon>
        <taxon>Entomoplasma</taxon>
    </lineage>
</organism>
<keyword evidence="5" id="KW-0326">Glycosidase</keyword>
<evidence type="ECO:0000259" key="7">
    <source>
        <dbReference type="Pfam" id="PF23916"/>
    </source>
</evidence>
<sequence length="448" mass="51827">MVVGCANKHEAPDKIFDKIDNKNFLVYYRAWRDKEMKGVNTDIEDPNWITMFDIPYGINYVNVFSYVPEGQEELAKPYFEKLKSDYAPYLHSRGVKLIRGFDYSELLKINYKGNFPTQEEFDYHAQKLIDELMTPWGLDGLDIDMETHPNEFEVSLSDGVIKSLSKLIGPKANNGTAFFYDTNASWTAPFQNVADCFDLLAYQQYGASSERTERAVKDYSAYIDSSKFLPGLTFPEEKDNNRWHDQKEPYEESNMYDVAKYSYDNNLAGMFLYALDRDGRTYYEPDYSHIIPSNLLWTKTALLEANGTSLETAKELANHHLARVRYSNNLLDQDYAKYEEKVNSAKNLYEINKAILGGSEVTNPEDLVFTNPNYDPILENNLRQFDHQPSLNLVQEVRDYLEKGDLDLSDLKKAYHSLTNLLGSKEYSQEDLTNETENLKKIFSKIHV</sequence>
<feature type="domain" description="Endo-beta-N-acetylglucosaminidase EndoS/F2-like TIM-barrel" evidence="7">
    <location>
        <begin position="26"/>
        <end position="271"/>
    </location>
</feature>
<dbReference type="Gene3D" id="3.20.20.80">
    <property type="entry name" value="Glycosidases"/>
    <property type="match status" value="1"/>
</dbReference>
<dbReference type="Pfam" id="PF23916">
    <property type="entry name" value="TIM-barrel_EndoS"/>
    <property type="match status" value="1"/>
</dbReference>
<evidence type="ECO:0000256" key="6">
    <source>
        <dbReference type="ARBA" id="ARBA00034414"/>
    </source>
</evidence>
<dbReference type="GO" id="GO:0033925">
    <property type="term" value="F:mannosyl-glycoprotein endo-beta-N-acetylglucosaminidase activity"/>
    <property type="evidence" value="ECO:0007669"/>
    <property type="project" value="UniProtKB-EC"/>
</dbReference>
<dbReference type="SUPFAM" id="SSF51445">
    <property type="entry name" value="(Trans)glycosidases"/>
    <property type="match status" value="1"/>
</dbReference>
<evidence type="ECO:0000313" key="9">
    <source>
        <dbReference type="Proteomes" id="UP000232222"/>
    </source>
</evidence>
<keyword evidence="4 8" id="KW-0378">Hydrolase</keyword>
<evidence type="ECO:0000256" key="2">
    <source>
        <dbReference type="ARBA" id="ARBA00012566"/>
    </source>
</evidence>
<proteinExistence type="inferred from homology"/>
<protein>
    <recommendedName>
        <fullName evidence="2">mannosyl-glycoprotein endo-beta-N-acetylglucosaminidase</fullName>
        <ecNumber evidence="2">3.2.1.96</ecNumber>
    </recommendedName>
</protein>
<comment type="catalytic activity">
    <reaction evidence="6">
        <text>an N(4)-(oligosaccharide-(1-&gt;3)-[oligosaccharide-(1-&gt;6)]-beta-D-Man-(1-&gt;4)-beta-D-GlcNAc-(1-&gt;4)-alpha-D-GlcNAc)-L-asparaginyl-[protein] + H2O = an oligosaccharide-(1-&gt;3)-[oligosaccharide-(1-&gt;6)]-beta-D-Man-(1-&gt;4)-D-GlcNAc + N(4)-(N-acetyl-beta-D-glucosaminyl)-L-asparaginyl-[protein]</text>
        <dbReference type="Rhea" id="RHEA:73067"/>
        <dbReference type="Rhea" id="RHEA-COMP:12603"/>
        <dbReference type="Rhea" id="RHEA-COMP:18176"/>
        <dbReference type="ChEBI" id="CHEBI:15377"/>
        <dbReference type="ChEBI" id="CHEBI:132248"/>
        <dbReference type="ChEBI" id="CHEBI:192714"/>
        <dbReference type="ChEBI" id="CHEBI:192715"/>
        <dbReference type="EC" id="3.2.1.96"/>
    </reaction>
</comment>
<accession>A0A2K8NTV2</accession>
<gene>
    <name evidence="8" type="ORF">EFREU_v1c00260</name>
</gene>
<dbReference type="KEGG" id="efr:EFREU_v1c00260"/>
<keyword evidence="9" id="KW-1185">Reference proteome</keyword>
<comment type="similarity">
    <text evidence="1">Belongs to the glycosyl hydrolase 18 family.</text>
</comment>
<dbReference type="InterPro" id="IPR017853">
    <property type="entry name" value="GH"/>
</dbReference>
<evidence type="ECO:0000256" key="1">
    <source>
        <dbReference type="ARBA" id="ARBA00009336"/>
    </source>
</evidence>
<evidence type="ECO:0000256" key="3">
    <source>
        <dbReference type="ARBA" id="ARBA00022729"/>
    </source>
</evidence>
<dbReference type="Proteomes" id="UP000232222">
    <property type="component" value="Chromosome"/>
</dbReference>
<evidence type="ECO:0000313" key="8">
    <source>
        <dbReference type="EMBL" id="ATZ16053.1"/>
    </source>
</evidence>
<reference evidence="8 9" key="1">
    <citation type="submission" date="2017-11" db="EMBL/GenBank/DDBJ databases">
        <title>Genome sequence of Entomoplasma freundtii BARC 318 (ATCC 51999).</title>
        <authorList>
            <person name="Lo W.-S."/>
            <person name="Gasparich G.E."/>
            <person name="Kuo C.-H."/>
        </authorList>
    </citation>
    <scope>NUCLEOTIDE SEQUENCE [LARGE SCALE GENOMIC DNA]</scope>
    <source>
        <strain evidence="8 9">BARC 318</strain>
    </source>
</reference>
<keyword evidence="3" id="KW-0732">Signal</keyword>
<evidence type="ECO:0000256" key="5">
    <source>
        <dbReference type="ARBA" id="ARBA00023295"/>
    </source>
</evidence>
<dbReference type="EC" id="3.2.1.96" evidence="2"/>
<dbReference type="EMBL" id="CP024962">
    <property type="protein sequence ID" value="ATZ16053.1"/>
    <property type="molecule type" value="Genomic_DNA"/>
</dbReference>